<dbReference type="CDD" id="cd00842">
    <property type="entry name" value="MPP_ASMase"/>
    <property type="match status" value="1"/>
</dbReference>
<dbReference type="GO" id="GO:0005634">
    <property type="term" value="C:nucleus"/>
    <property type="evidence" value="ECO:0007669"/>
    <property type="project" value="UniProtKB-SubCell"/>
</dbReference>
<keyword evidence="11" id="KW-0653">Protein transport</keyword>
<evidence type="ECO:0000259" key="16">
    <source>
        <dbReference type="PROSITE" id="PS50015"/>
    </source>
</evidence>
<gene>
    <name evidence="17" type="ORF">RR46_14820</name>
</gene>
<dbReference type="GO" id="GO:0004767">
    <property type="term" value="F:sphingomyelin phosphodiesterase activity"/>
    <property type="evidence" value="ECO:0007669"/>
    <property type="project" value="UniProtKB-EC"/>
</dbReference>
<evidence type="ECO:0000256" key="8">
    <source>
        <dbReference type="ARBA" id="ARBA00022448"/>
    </source>
</evidence>
<dbReference type="InterPro" id="IPR029052">
    <property type="entry name" value="Metallo-depent_PP-like"/>
</dbReference>
<dbReference type="SUPFAM" id="SSF47862">
    <property type="entry name" value="Saposin"/>
    <property type="match status" value="1"/>
</dbReference>
<sequence length="1138" mass="130284">MEYISPEDVPAPNSTRILCCQCATPIEPNPSNMCVACLRAHVDITDGIPKQATLFFCRGCERYLQPPAEWLVCALESRELLALCLKRLKGLNRVKLIDAGFAWTEPHSKRIKVKLTVQGEVMGGAVLQQTFIVEFVIQHQMCDACHRSEAQDYWRALVQVRQRANNRKTFYYLEQLILKHKAHENTLGIKPKHDGLDFFYATENTARKMVDFVQSVLPIKCQHSKKLISHDIHSNIYNYKFTYSIEIVPVSKDSVVCLPKKLTHQLGSISPICLVSRVTSTIHLIDPNTGQVCDLSSTVYWRHPFTPICNPKQLVEYTVMDIDILKEHEKKTFPGQGVVSNKHVIADVWVVKSSELGHDVNPIHTKTHLGHILKPGDTVLGYNLCDTNVNDANFDKLDKDSIPDVFLVKKYYGEKSARRRARNWKLKHMADDLHEGLGSSNEDYNEFLDDLEEDPAFRQNINIFKDENRVPIDTDEIDPSLPRITLAEMLDDLNIEDVDMTESVFTEDEVETVIGKYMKNELLSSDEQKLQEDVFEILRRTQHVTTHEYRSDVRMSLDCLVCRSAFSALFELIRAGASDDDLTRSLSNICVLLGIESYNVCSGAISLNLNIITYIIRNTPEATPRNFCGLVLQRSDNPNFCSYNDSRFEWHVELPQRIQAANVLTPVIDQSPLTVAILTDAHIDPLYEAFGVAQCDEPTCCRKGQRLRPSSDIVTDGSEVENSVIGHGENILLNLGDVPKIKEIRMRNSMRAQTRYVEPAGYWGDYRNCDTPRWAYDDLIERMASSHKFDVVYYIGDTIDHGIWETSYELIDEINQYLINKMRTSFGEDVLIIPAIGNHESQPTNQFAPVSVTGAKLNTTWLYEGLVNKWDHYLTEEAKASLRVHGGFSRLVRPGLRAISLNTNIAYKYNWWLVYDPLEMKRHLEWLVQELRGAELAGEKVHILSHIPPGVHDLAHIWTREYNKIVNRFSSTIAAEFNGHIHSDEFKIFYSTVEPKLPINVAWGVGAATAYTNYNLNYKIATFNPAPQSINNYIYNLTEANLTPNRRPHWFQLYDMKNSFGVKDLSAQSMDDLLQRMVTTDRNLLDLYAAYVPKLSDRRWPYCNNNCKLDHLCRIVTTVLWQREKCDELRLLFSNTNT</sequence>
<dbReference type="InterPro" id="IPR048899">
    <property type="entry name" value="NMD_SH3"/>
</dbReference>
<evidence type="ECO:0000256" key="1">
    <source>
        <dbReference type="ARBA" id="ARBA00002269"/>
    </source>
</evidence>
<evidence type="ECO:0000256" key="2">
    <source>
        <dbReference type="ARBA" id="ARBA00004123"/>
    </source>
</evidence>
<evidence type="ECO:0000256" key="3">
    <source>
        <dbReference type="ARBA" id="ARBA00004496"/>
    </source>
</evidence>
<evidence type="ECO:0000256" key="14">
    <source>
        <dbReference type="ARBA" id="ARBA00023295"/>
    </source>
</evidence>
<keyword evidence="14" id="KW-0378">Hydrolase</keyword>
<evidence type="ECO:0000256" key="11">
    <source>
        <dbReference type="ARBA" id="ARBA00022927"/>
    </source>
</evidence>
<organism evidence="17 18">
    <name type="scientific">Papilio xuthus</name>
    <name type="common">Asian swallowtail butterfly</name>
    <dbReference type="NCBI Taxonomy" id="66420"/>
    <lineage>
        <taxon>Eukaryota</taxon>
        <taxon>Metazoa</taxon>
        <taxon>Ecdysozoa</taxon>
        <taxon>Arthropoda</taxon>
        <taxon>Hexapoda</taxon>
        <taxon>Insecta</taxon>
        <taxon>Pterygota</taxon>
        <taxon>Neoptera</taxon>
        <taxon>Endopterygota</taxon>
        <taxon>Lepidoptera</taxon>
        <taxon>Glossata</taxon>
        <taxon>Ditrysia</taxon>
        <taxon>Papilionoidea</taxon>
        <taxon>Papilionidae</taxon>
        <taxon>Papilioninae</taxon>
        <taxon>Papilio</taxon>
    </lineage>
</organism>
<dbReference type="Pfam" id="PF00149">
    <property type="entry name" value="Metallophos"/>
    <property type="match status" value="1"/>
</dbReference>
<evidence type="ECO:0000256" key="7">
    <source>
        <dbReference type="ARBA" id="ARBA00017035"/>
    </source>
</evidence>
<dbReference type="GO" id="GO:0005737">
    <property type="term" value="C:cytoplasm"/>
    <property type="evidence" value="ECO:0007669"/>
    <property type="project" value="UniProtKB-SubCell"/>
</dbReference>
<dbReference type="AlphaFoldDB" id="A0A194PDA5"/>
<evidence type="ECO:0000313" key="18">
    <source>
        <dbReference type="Proteomes" id="UP000053268"/>
    </source>
</evidence>
<dbReference type="Proteomes" id="UP000053268">
    <property type="component" value="Unassembled WGS sequence"/>
</dbReference>
<dbReference type="SUPFAM" id="SSF56300">
    <property type="entry name" value="Metallo-dependent phosphatases"/>
    <property type="match status" value="1"/>
</dbReference>
<dbReference type="Pfam" id="PF19272">
    <property type="entry name" value="ASMase_C"/>
    <property type="match status" value="1"/>
</dbReference>
<dbReference type="InterPro" id="IPR004843">
    <property type="entry name" value="Calcineurin-like_PHP"/>
</dbReference>
<evidence type="ECO:0000256" key="9">
    <source>
        <dbReference type="ARBA" id="ARBA00022490"/>
    </source>
</evidence>
<comment type="catalytic activity">
    <reaction evidence="15">
        <text>a sphingomyelin + H2O = phosphocholine + an N-acylsphing-4-enine + H(+)</text>
        <dbReference type="Rhea" id="RHEA:19253"/>
        <dbReference type="ChEBI" id="CHEBI:15377"/>
        <dbReference type="ChEBI" id="CHEBI:15378"/>
        <dbReference type="ChEBI" id="CHEBI:17636"/>
        <dbReference type="ChEBI" id="CHEBI:52639"/>
        <dbReference type="ChEBI" id="CHEBI:295975"/>
        <dbReference type="EC" id="3.1.4.12"/>
    </reaction>
    <physiologicalReaction direction="left-to-right" evidence="15">
        <dbReference type="Rhea" id="RHEA:19254"/>
    </physiologicalReaction>
</comment>
<proteinExistence type="inferred from homology"/>
<dbReference type="GO" id="GO:0005576">
    <property type="term" value="C:extracellular region"/>
    <property type="evidence" value="ECO:0007669"/>
    <property type="project" value="UniProtKB-SubCell"/>
</dbReference>
<dbReference type="GO" id="GO:0043023">
    <property type="term" value="F:ribosomal large subunit binding"/>
    <property type="evidence" value="ECO:0007669"/>
    <property type="project" value="InterPro"/>
</dbReference>
<keyword evidence="10" id="KW-0964">Secreted</keyword>
<keyword evidence="13" id="KW-0539">Nucleus</keyword>
<evidence type="ECO:0000256" key="10">
    <source>
        <dbReference type="ARBA" id="ARBA00022525"/>
    </source>
</evidence>
<dbReference type="InterPro" id="IPR008139">
    <property type="entry name" value="SaposinB_dom"/>
</dbReference>
<evidence type="ECO:0000256" key="4">
    <source>
        <dbReference type="ARBA" id="ARBA00004613"/>
    </source>
</evidence>
<dbReference type="PANTHER" id="PTHR12746:SF2">
    <property type="entry name" value="60S RIBOSOMAL EXPORT PROTEIN NMD3"/>
    <property type="match status" value="1"/>
</dbReference>
<evidence type="ECO:0000313" key="17">
    <source>
        <dbReference type="EMBL" id="KPI91316.1"/>
    </source>
</evidence>
<evidence type="ECO:0000256" key="15">
    <source>
        <dbReference type="ARBA" id="ARBA00047268"/>
    </source>
</evidence>
<dbReference type="PROSITE" id="PS50015">
    <property type="entry name" value="SAP_B"/>
    <property type="match status" value="1"/>
</dbReference>
<dbReference type="PANTHER" id="PTHR12746">
    <property type="entry name" value="NONSENSE-MEDIATED MRNA DECAY PROTEIN 3"/>
    <property type="match status" value="1"/>
</dbReference>
<comment type="subcellular location">
    <subcellularLocation>
        <location evidence="3">Cytoplasm</location>
    </subcellularLocation>
    <subcellularLocation>
        <location evidence="2">Nucleus</location>
    </subcellularLocation>
    <subcellularLocation>
        <location evidence="4">Secreted</location>
    </subcellularLocation>
</comment>
<keyword evidence="12" id="KW-1015">Disulfide bond</keyword>
<evidence type="ECO:0000256" key="6">
    <source>
        <dbReference type="ARBA" id="ARBA00009794"/>
    </source>
</evidence>
<dbReference type="Pfam" id="PF21193">
    <property type="entry name" value="NMD_SH3"/>
    <property type="match status" value="1"/>
</dbReference>
<dbReference type="InterPro" id="IPR045473">
    <property type="entry name" value="ASM_C"/>
</dbReference>
<keyword evidence="9" id="KW-0963">Cytoplasm</keyword>
<dbReference type="Pfam" id="PF04981">
    <property type="entry name" value="NMD3"/>
    <property type="match status" value="1"/>
</dbReference>
<dbReference type="InterPro" id="IPR011001">
    <property type="entry name" value="Saposin-like"/>
</dbReference>
<comment type="similarity">
    <text evidence="5">Belongs to the acid sphingomyelinase family.</text>
</comment>
<keyword evidence="8" id="KW-0813">Transport</keyword>
<evidence type="ECO:0000256" key="13">
    <source>
        <dbReference type="ARBA" id="ARBA00023242"/>
    </source>
</evidence>
<evidence type="ECO:0000256" key="12">
    <source>
        <dbReference type="ARBA" id="ARBA00023157"/>
    </source>
</evidence>
<dbReference type="STRING" id="66420.A0A194PDA5"/>
<dbReference type="GO" id="GO:0000055">
    <property type="term" value="P:ribosomal large subunit export from nucleus"/>
    <property type="evidence" value="ECO:0007669"/>
    <property type="project" value="TreeGrafter"/>
</dbReference>
<protein>
    <recommendedName>
        <fullName evidence="7">60S ribosomal export protein NMD3</fullName>
    </recommendedName>
</protein>
<dbReference type="EMBL" id="KQ459606">
    <property type="protein sequence ID" value="KPI91316.1"/>
    <property type="molecule type" value="Genomic_DNA"/>
</dbReference>
<dbReference type="InterPro" id="IPR048898">
    <property type="entry name" value="OB_NMD3"/>
</dbReference>
<comment type="similarity">
    <text evidence="6">Belongs to the NMD3 family.</text>
</comment>
<keyword evidence="18" id="KW-1185">Reference proteome</keyword>
<evidence type="ECO:0000256" key="5">
    <source>
        <dbReference type="ARBA" id="ARBA00008234"/>
    </source>
</evidence>
<accession>A0A194PDA5</accession>
<dbReference type="Pfam" id="PF21192">
    <property type="entry name" value="OB_NMD3"/>
    <property type="match status" value="1"/>
</dbReference>
<name>A0A194PDA5_PAPXU</name>
<dbReference type="GO" id="GO:0046513">
    <property type="term" value="P:ceramide biosynthetic process"/>
    <property type="evidence" value="ECO:0007669"/>
    <property type="project" value="UniProtKB-ARBA"/>
</dbReference>
<dbReference type="InterPro" id="IPR007064">
    <property type="entry name" value="Nmd3_N"/>
</dbReference>
<dbReference type="GO" id="GO:0016020">
    <property type="term" value="C:membrane"/>
    <property type="evidence" value="ECO:0007669"/>
    <property type="project" value="GOC"/>
</dbReference>
<feature type="domain" description="Saposin B-type" evidence="16">
    <location>
        <begin position="555"/>
        <end position="645"/>
    </location>
</feature>
<reference evidence="17 18" key="1">
    <citation type="journal article" date="2015" name="Nat. Commun.">
        <title>Outbred genome sequencing and CRISPR/Cas9 gene editing in butterflies.</title>
        <authorList>
            <person name="Li X."/>
            <person name="Fan D."/>
            <person name="Zhang W."/>
            <person name="Liu G."/>
            <person name="Zhang L."/>
            <person name="Zhao L."/>
            <person name="Fang X."/>
            <person name="Chen L."/>
            <person name="Dong Y."/>
            <person name="Chen Y."/>
            <person name="Ding Y."/>
            <person name="Zhao R."/>
            <person name="Feng M."/>
            <person name="Zhu Y."/>
            <person name="Feng Y."/>
            <person name="Jiang X."/>
            <person name="Zhu D."/>
            <person name="Xiang H."/>
            <person name="Feng X."/>
            <person name="Li S."/>
            <person name="Wang J."/>
            <person name="Zhang G."/>
            <person name="Kronforst M.R."/>
            <person name="Wang W."/>
        </authorList>
    </citation>
    <scope>NUCLEOTIDE SEQUENCE [LARGE SCALE GENOMIC DNA]</scope>
    <source>
        <strain evidence="17">Ya'a_city_454_Px</strain>
        <tissue evidence="17">Whole body</tissue>
    </source>
</reference>
<dbReference type="InterPro" id="IPR041805">
    <property type="entry name" value="ASMase/PPN1_MPP"/>
</dbReference>
<dbReference type="Gene3D" id="3.60.21.10">
    <property type="match status" value="1"/>
</dbReference>
<comment type="function">
    <text evidence="1">Acts as an adapter for the XPO1/CRM1-mediated export of the 60S ribosomal subunit.</text>
</comment>
<dbReference type="GO" id="GO:0016798">
    <property type="term" value="F:hydrolase activity, acting on glycosyl bonds"/>
    <property type="evidence" value="ECO:0007669"/>
    <property type="project" value="UniProtKB-KW"/>
</dbReference>
<dbReference type="InterPro" id="IPR039768">
    <property type="entry name" value="Nmd3"/>
</dbReference>
<keyword evidence="14" id="KW-0326">Glycosidase</keyword>
<dbReference type="GO" id="GO:0015031">
    <property type="term" value="P:protein transport"/>
    <property type="evidence" value="ECO:0007669"/>
    <property type="project" value="UniProtKB-KW"/>
</dbReference>